<reference evidence="2 3" key="1">
    <citation type="submission" date="2019-03" db="EMBL/GenBank/DDBJ databases">
        <title>Genomic Encyclopedia of Archaeal and Bacterial Type Strains, Phase II (KMG-II): from individual species to whole genera.</title>
        <authorList>
            <person name="Goeker M."/>
        </authorList>
    </citation>
    <scope>NUCLEOTIDE SEQUENCE [LARGE SCALE GENOMIC DNA]</scope>
    <source>
        <strain evidence="2 3">DSM 19034</strain>
    </source>
</reference>
<dbReference type="SUPFAM" id="SSF51695">
    <property type="entry name" value="PLC-like phosphodiesterases"/>
    <property type="match status" value="1"/>
</dbReference>
<dbReference type="InterPro" id="IPR017946">
    <property type="entry name" value="PLC-like_Pdiesterase_TIM-brl"/>
</dbReference>
<dbReference type="InterPro" id="IPR030395">
    <property type="entry name" value="GP_PDE_dom"/>
</dbReference>
<dbReference type="RefSeq" id="WP_133554009.1">
    <property type="nucleotide sequence ID" value="NZ_SNWM01000002.1"/>
</dbReference>
<sequence length="296" mass="33236">MKLTTTMFLGAVCFATTVSAQKIDLQAHRGGRGLMPENTIPAMISAINLGVKTLEMDLAISKDGLVVVSHDSYMSSDFMRKPDGSDISKAEEKGLLIYGMDYSMVKSYDAGTKVHPQFAAQKKMKTYRPLFSELIDSVETYIKKHKLKPVNYNVEIKSSPDGDGTAHPVPEIFVEKVMQVINKKKIGKRVVIQSFDKRPLQVLHAKYPNQELSFLIMNRDNFETNIKNLGFTPQYLSPYFSLITPEMVKQAHDQKVKILPWTVNNAEDFKKMEVLGVDGVITDFPDLGVAAYGKYQ</sequence>
<proteinExistence type="predicted"/>
<dbReference type="Pfam" id="PF03009">
    <property type="entry name" value="GDPD"/>
    <property type="match status" value="1"/>
</dbReference>
<feature type="domain" description="GP-PDE" evidence="1">
    <location>
        <begin position="23"/>
        <end position="292"/>
    </location>
</feature>
<keyword evidence="3" id="KW-1185">Reference proteome</keyword>
<gene>
    <name evidence="2" type="ORF">CLV32_1530</name>
</gene>
<comment type="caution">
    <text evidence="2">The sequence shown here is derived from an EMBL/GenBank/DDBJ whole genome shotgun (WGS) entry which is preliminary data.</text>
</comment>
<dbReference type="PANTHER" id="PTHR46211:SF14">
    <property type="entry name" value="GLYCEROPHOSPHODIESTER PHOSPHODIESTERASE"/>
    <property type="match status" value="1"/>
</dbReference>
<evidence type="ECO:0000259" key="1">
    <source>
        <dbReference type="PROSITE" id="PS51704"/>
    </source>
</evidence>
<dbReference type="PANTHER" id="PTHR46211">
    <property type="entry name" value="GLYCEROPHOSPHORYL DIESTER PHOSPHODIESTERASE"/>
    <property type="match status" value="1"/>
</dbReference>
<name>A0A4R6IKF1_9SPHI</name>
<protein>
    <submittedName>
        <fullName evidence="2">Glycerophosphoryl diester phosphodiesterase</fullName>
    </submittedName>
</protein>
<accession>A0A4R6IKF1</accession>
<dbReference type="GO" id="GO:0008081">
    <property type="term" value="F:phosphoric diester hydrolase activity"/>
    <property type="evidence" value="ECO:0007669"/>
    <property type="project" value="InterPro"/>
</dbReference>
<dbReference type="AlphaFoldDB" id="A0A4R6IKF1"/>
<evidence type="ECO:0000313" key="2">
    <source>
        <dbReference type="EMBL" id="TDO22554.1"/>
    </source>
</evidence>
<dbReference type="EMBL" id="SNWM01000002">
    <property type="protein sequence ID" value="TDO22554.1"/>
    <property type="molecule type" value="Genomic_DNA"/>
</dbReference>
<dbReference type="GO" id="GO:0006629">
    <property type="term" value="P:lipid metabolic process"/>
    <property type="evidence" value="ECO:0007669"/>
    <property type="project" value="InterPro"/>
</dbReference>
<organism evidence="2 3">
    <name type="scientific">Pedobacter duraquae</name>
    <dbReference type="NCBI Taxonomy" id="425511"/>
    <lineage>
        <taxon>Bacteria</taxon>
        <taxon>Pseudomonadati</taxon>
        <taxon>Bacteroidota</taxon>
        <taxon>Sphingobacteriia</taxon>
        <taxon>Sphingobacteriales</taxon>
        <taxon>Sphingobacteriaceae</taxon>
        <taxon>Pedobacter</taxon>
    </lineage>
</organism>
<evidence type="ECO:0000313" key="3">
    <source>
        <dbReference type="Proteomes" id="UP000295499"/>
    </source>
</evidence>
<dbReference type="Proteomes" id="UP000295499">
    <property type="component" value="Unassembled WGS sequence"/>
</dbReference>
<dbReference type="PROSITE" id="PS51704">
    <property type="entry name" value="GP_PDE"/>
    <property type="match status" value="1"/>
</dbReference>
<dbReference type="OrthoDB" id="384721at2"/>
<dbReference type="Gene3D" id="3.20.20.190">
    <property type="entry name" value="Phosphatidylinositol (PI) phosphodiesterase"/>
    <property type="match status" value="1"/>
</dbReference>